<keyword evidence="1" id="KW-1133">Transmembrane helix</keyword>
<dbReference type="InterPro" id="IPR041588">
    <property type="entry name" value="Integrase_H2C2"/>
</dbReference>
<dbReference type="Gene3D" id="1.10.340.70">
    <property type="match status" value="1"/>
</dbReference>
<dbReference type="InterPro" id="IPR056924">
    <property type="entry name" value="SH3_Tf2-1"/>
</dbReference>
<dbReference type="EMBL" id="BKCJ010047263">
    <property type="protein sequence ID" value="GEW15777.1"/>
    <property type="molecule type" value="Genomic_DNA"/>
</dbReference>
<protein>
    <submittedName>
        <fullName evidence="3">Extracellular solute-binding protein, family 3</fullName>
    </submittedName>
</protein>
<dbReference type="GO" id="GO:0016020">
    <property type="term" value="C:membrane"/>
    <property type="evidence" value="ECO:0007669"/>
    <property type="project" value="InterPro"/>
</dbReference>
<keyword evidence="1" id="KW-0472">Membrane</keyword>
<dbReference type="SUPFAM" id="SSF53850">
    <property type="entry name" value="Periplasmic binding protein-like II"/>
    <property type="match status" value="1"/>
</dbReference>
<dbReference type="PANTHER" id="PTHR35046">
    <property type="entry name" value="ZINC KNUCKLE (CCHC-TYPE) FAMILY PROTEIN"/>
    <property type="match status" value="1"/>
</dbReference>
<gene>
    <name evidence="3" type="ORF">Tci_187753</name>
</gene>
<dbReference type="SMART" id="SM00079">
    <property type="entry name" value="PBPe"/>
    <property type="match status" value="1"/>
</dbReference>
<name>A0A699GSS1_TANCI</name>
<sequence>MVDVLKKYEGFRVDVKCKSIEDKVRCEKVLEVDGAFNIENSRASSFQVRGINVDETKGLALKVTEICKVPLAIGKHCNELVTCDVIDIEACHVLLERQWQHDVDSTHQENKTLVTLVASTKEFQADRKETRVSYALVVKGIEDVMKNAILAVIKPKLAKFGKIMTDDTLDALPSLMNIQHQINLSRKTTLLVSISNEVLGFDSIKELYANDKDYGNIWRELETKQHRGEIILLDGYLFKGNRLCIPKTSFKIQLAKEIHTGGLIVHLGRDKTIVSVESQFDWPRLKRDVEAFVKRCVMFQEAKGKAQNTGFYMPLSVLESPWVDILMDFVLGLPRTQRGVDSVFVVVDRPIMKVEDEPLMMLGSCPNIIKEDFYNDLDGQHSADENLYECLVATKNCLCAKKNMGFRYHMAQDIKETHRGQGVFAGRSNDMILESLIMKLLLKKYGPYKILRKINDNAYVVTLPNTMSILKTFNVSDIYGFHSDNMNEGKHSRTSSSKERGNDEDMIQELADEYMKGQVVALVFLITLFVYCMVDSVKGAILDTSNRQRGSTGNVDLCLGPEWNMTKQGESPCPTLVVWVPRKTGFTEFVKINSHHEVEGGFSIAVFCYALRLLPYNIQPIFKPFINESGKMNGSYDQLLRHIEGQIFTATLSSWLTLDQLSPRLPSSFEKAGYQSGSFIKDLIMEQYNCSGNNLMALHGYEDFKNALSDGSVNAVFDLVAYIDIFLSKYGSEYMKFGPITQEPGIAFAFPRGSPLLQDFSRAVINVTESEVMMEMKRNYLGFSTSDHKKQHTQALPQSLDVKSFIGLFVLMAIITIVAIISSEISLMHKNNKVGTVEEEPKEEALISEQVQIQIHD</sequence>
<feature type="domain" description="Ionotropic glutamate receptor C-terminal" evidence="2">
    <location>
        <begin position="575"/>
        <end position="783"/>
    </location>
</feature>
<dbReference type="PANTHER" id="PTHR35046:SF26">
    <property type="entry name" value="RNA-DIRECTED DNA POLYMERASE"/>
    <property type="match status" value="1"/>
</dbReference>
<reference evidence="3" key="1">
    <citation type="journal article" date="2019" name="Sci. Rep.">
        <title>Draft genome of Tanacetum cinerariifolium, the natural source of mosquito coil.</title>
        <authorList>
            <person name="Yamashiro T."/>
            <person name="Shiraishi A."/>
            <person name="Satake H."/>
            <person name="Nakayama K."/>
        </authorList>
    </citation>
    <scope>NUCLEOTIDE SEQUENCE</scope>
</reference>
<accession>A0A699GSS1</accession>
<comment type="caution">
    <text evidence="3">The sequence shown here is derived from an EMBL/GenBank/DDBJ whole genome shotgun (WGS) entry which is preliminary data.</text>
</comment>
<organism evidence="3">
    <name type="scientific">Tanacetum cinerariifolium</name>
    <name type="common">Dalmatian daisy</name>
    <name type="synonym">Chrysanthemum cinerariifolium</name>
    <dbReference type="NCBI Taxonomy" id="118510"/>
    <lineage>
        <taxon>Eukaryota</taxon>
        <taxon>Viridiplantae</taxon>
        <taxon>Streptophyta</taxon>
        <taxon>Embryophyta</taxon>
        <taxon>Tracheophyta</taxon>
        <taxon>Spermatophyta</taxon>
        <taxon>Magnoliopsida</taxon>
        <taxon>eudicotyledons</taxon>
        <taxon>Gunneridae</taxon>
        <taxon>Pentapetalae</taxon>
        <taxon>asterids</taxon>
        <taxon>campanulids</taxon>
        <taxon>Asterales</taxon>
        <taxon>Asteraceae</taxon>
        <taxon>Asteroideae</taxon>
        <taxon>Anthemideae</taxon>
        <taxon>Anthemidinae</taxon>
        <taxon>Tanacetum</taxon>
    </lineage>
</organism>
<feature type="transmembrane region" description="Helical" evidence="1">
    <location>
        <begin position="805"/>
        <end position="823"/>
    </location>
</feature>
<dbReference type="Pfam" id="PF17921">
    <property type="entry name" value="Integrase_H2C2"/>
    <property type="match status" value="1"/>
</dbReference>
<dbReference type="InterPro" id="IPR001320">
    <property type="entry name" value="Iontro_rcpt_C"/>
</dbReference>
<dbReference type="GO" id="GO:0015276">
    <property type="term" value="F:ligand-gated monoatomic ion channel activity"/>
    <property type="evidence" value="ECO:0007669"/>
    <property type="project" value="InterPro"/>
</dbReference>
<keyword evidence="1" id="KW-0812">Transmembrane</keyword>
<evidence type="ECO:0000259" key="2">
    <source>
        <dbReference type="SMART" id="SM00079"/>
    </source>
</evidence>
<dbReference type="Pfam" id="PF24626">
    <property type="entry name" value="SH3_Tf2-1"/>
    <property type="match status" value="1"/>
</dbReference>
<proteinExistence type="predicted"/>
<evidence type="ECO:0000313" key="3">
    <source>
        <dbReference type="EMBL" id="GEW15777.1"/>
    </source>
</evidence>
<dbReference type="AlphaFoldDB" id="A0A699GSS1"/>
<evidence type="ECO:0000256" key="1">
    <source>
        <dbReference type="SAM" id="Phobius"/>
    </source>
</evidence>